<protein>
    <recommendedName>
        <fullName evidence="6">OmpR/PhoB-type domain-containing protein</fullName>
    </recommendedName>
</protein>
<reference evidence="7 8" key="1">
    <citation type="submission" date="2016-04" db="EMBL/GenBank/DDBJ databases">
        <title>Complete genome sequence and analysis of deep-sea sediment isolate, Amycolatopsis sp. WP1.</title>
        <authorList>
            <person name="Wang H."/>
            <person name="Chen S."/>
            <person name="Wu Q."/>
        </authorList>
    </citation>
    <scope>NUCLEOTIDE SEQUENCE [LARGE SCALE GENOMIC DNA]</scope>
    <source>
        <strain evidence="7 8">WP1</strain>
    </source>
</reference>
<evidence type="ECO:0000256" key="5">
    <source>
        <dbReference type="PROSITE-ProRule" id="PRU01091"/>
    </source>
</evidence>
<dbReference type="InterPro" id="IPR005158">
    <property type="entry name" value="BTAD"/>
</dbReference>
<evidence type="ECO:0000313" key="8">
    <source>
        <dbReference type="Proteomes" id="UP000250434"/>
    </source>
</evidence>
<keyword evidence="3 5" id="KW-0238">DNA-binding</keyword>
<keyword evidence="8" id="KW-1185">Reference proteome</keyword>
<evidence type="ECO:0000259" key="6">
    <source>
        <dbReference type="PROSITE" id="PS51755"/>
    </source>
</evidence>
<evidence type="ECO:0000256" key="1">
    <source>
        <dbReference type="ARBA" id="ARBA00005820"/>
    </source>
</evidence>
<dbReference type="Gene3D" id="1.25.40.10">
    <property type="entry name" value="Tetratricopeptide repeat domain"/>
    <property type="match status" value="1"/>
</dbReference>
<feature type="domain" description="OmpR/PhoB-type" evidence="6">
    <location>
        <begin position="1"/>
        <end position="103"/>
    </location>
</feature>
<sequence length="272" mass="29898">MDIRVLGPLEVQFCGRTVAPTAAKERKLLAMLTVHAGELVPDTALFEELWGGKVPRSARTTLQTYVLHLRSMIGAAGAGAEDGRARDPKAILAREVGGYVLRDEGFTIDVKEFDRLAESGHRAREAGDFAGASEKFGRALALWRGRALADVMPGGLLEVEVHRLEEARLCVLDRRIDADLRLGRHHELLGELTALVARNPTHEGLHGHLMLALQRAGRRGDAIEVYLRLRTRLVEGLGLEPSLSLRRLHRCILTSDQEPTRPGDPLFPALTA</sequence>
<dbReference type="InterPro" id="IPR036388">
    <property type="entry name" value="WH-like_DNA-bd_sf"/>
</dbReference>
<dbReference type="InterPro" id="IPR051677">
    <property type="entry name" value="AfsR-DnrI-RedD_regulator"/>
</dbReference>
<dbReference type="PANTHER" id="PTHR35807">
    <property type="entry name" value="TRANSCRIPTIONAL REGULATOR REDD-RELATED"/>
    <property type="match status" value="1"/>
</dbReference>
<dbReference type="GO" id="GO:0003677">
    <property type="term" value="F:DNA binding"/>
    <property type="evidence" value="ECO:0007669"/>
    <property type="project" value="UniProtKB-UniRule"/>
</dbReference>
<dbReference type="SUPFAM" id="SSF48452">
    <property type="entry name" value="TPR-like"/>
    <property type="match status" value="1"/>
</dbReference>
<name>A0A344LES4_9PSEU</name>
<dbReference type="Proteomes" id="UP000250434">
    <property type="component" value="Chromosome"/>
</dbReference>
<dbReference type="GO" id="GO:0006355">
    <property type="term" value="P:regulation of DNA-templated transcription"/>
    <property type="evidence" value="ECO:0007669"/>
    <property type="project" value="InterPro"/>
</dbReference>
<dbReference type="PANTHER" id="PTHR35807:SF1">
    <property type="entry name" value="TRANSCRIPTIONAL REGULATOR REDD"/>
    <property type="match status" value="1"/>
</dbReference>
<keyword evidence="4" id="KW-0804">Transcription</keyword>
<dbReference type="AlphaFoldDB" id="A0A344LES4"/>
<dbReference type="CDD" id="cd15831">
    <property type="entry name" value="BTAD"/>
    <property type="match status" value="1"/>
</dbReference>
<organism evidence="7 8">
    <name type="scientific">Amycolatopsis albispora</name>
    <dbReference type="NCBI Taxonomy" id="1804986"/>
    <lineage>
        <taxon>Bacteria</taxon>
        <taxon>Bacillati</taxon>
        <taxon>Actinomycetota</taxon>
        <taxon>Actinomycetes</taxon>
        <taxon>Pseudonocardiales</taxon>
        <taxon>Pseudonocardiaceae</taxon>
        <taxon>Amycolatopsis</taxon>
    </lineage>
</organism>
<dbReference type="SUPFAM" id="SSF46894">
    <property type="entry name" value="C-terminal effector domain of the bipartite response regulators"/>
    <property type="match status" value="1"/>
</dbReference>
<dbReference type="RefSeq" id="WP_113695609.1">
    <property type="nucleotide sequence ID" value="NZ_CP015163.1"/>
</dbReference>
<dbReference type="Gene3D" id="1.10.10.10">
    <property type="entry name" value="Winged helix-like DNA-binding domain superfamily/Winged helix DNA-binding domain"/>
    <property type="match status" value="1"/>
</dbReference>
<feature type="DNA-binding region" description="OmpR/PhoB-type" evidence="5">
    <location>
        <begin position="1"/>
        <end position="103"/>
    </location>
</feature>
<dbReference type="EMBL" id="CP015163">
    <property type="protein sequence ID" value="AXB46548.1"/>
    <property type="molecule type" value="Genomic_DNA"/>
</dbReference>
<keyword evidence="2" id="KW-0805">Transcription regulation</keyword>
<dbReference type="SMART" id="SM00862">
    <property type="entry name" value="Trans_reg_C"/>
    <property type="match status" value="1"/>
</dbReference>
<dbReference type="InterPro" id="IPR016032">
    <property type="entry name" value="Sig_transdc_resp-reg_C-effctor"/>
</dbReference>
<dbReference type="OrthoDB" id="3208838at2"/>
<evidence type="ECO:0000313" key="7">
    <source>
        <dbReference type="EMBL" id="AXB46548.1"/>
    </source>
</evidence>
<dbReference type="Pfam" id="PF03704">
    <property type="entry name" value="BTAD"/>
    <property type="match status" value="1"/>
</dbReference>
<dbReference type="SMART" id="SM01043">
    <property type="entry name" value="BTAD"/>
    <property type="match status" value="1"/>
</dbReference>
<dbReference type="GO" id="GO:0000160">
    <property type="term" value="P:phosphorelay signal transduction system"/>
    <property type="evidence" value="ECO:0007669"/>
    <property type="project" value="InterPro"/>
</dbReference>
<dbReference type="InterPro" id="IPR001867">
    <property type="entry name" value="OmpR/PhoB-type_DNA-bd"/>
</dbReference>
<dbReference type="PROSITE" id="PS51755">
    <property type="entry name" value="OMPR_PHOB"/>
    <property type="match status" value="1"/>
</dbReference>
<gene>
    <name evidence="7" type="ORF">A4R43_32255</name>
</gene>
<evidence type="ECO:0000256" key="2">
    <source>
        <dbReference type="ARBA" id="ARBA00023015"/>
    </source>
</evidence>
<proteinExistence type="inferred from homology"/>
<dbReference type="KEGG" id="aab:A4R43_32255"/>
<accession>A0A344LES4</accession>
<dbReference type="Pfam" id="PF00486">
    <property type="entry name" value="Trans_reg_C"/>
    <property type="match status" value="1"/>
</dbReference>
<evidence type="ECO:0000256" key="4">
    <source>
        <dbReference type="ARBA" id="ARBA00023163"/>
    </source>
</evidence>
<evidence type="ECO:0000256" key="3">
    <source>
        <dbReference type="ARBA" id="ARBA00023125"/>
    </source>
</evidence>
<comment type="similarity">
    <text evidence="1">Belongs to the AfsR/DnrI/RedD regulatory family.</text>
</comment>
<dbReference type="InterPro" id="IPR011990">
    <property type="entry name" value="TPR-like_helical_dom_sf"/>
</dbReference>